<sequence>MYYTPTTNVLIALRNILERNSNKMPKVLNHKNSNRINSAGDLLEYFVKDAFCSYSFNYEMAGDKLKEYQKVFSYLGNSNNPPDFVIKHGAAVEVKKIEGTNPNGIALNSSFPKDYLHSNDLRIKKECRECENEYGGWAKKDMIYAVGNVKNKKLSSLWLIYGDCFCADKETYEKISNAIKDGVSSIPEVEFGETKELGRVNRVDPLGITYLRIRGMWGIEHPSSIFRSLINLDKVKTHVYVLMRKETFDSIEDKPNLNKYVENNNLQMKNVTIPNPNNPAKNMEAILYTATI</sequence>
<dbReference type="GO" id="GO:0003677">
    <property type="term" value="F:DNA binding"/>
    <property type="evidence" value="ECO:0007669"/>
    <property type="project" value="InterPro"/>
</dbReference>
<dbReference type="GO" id="GO:0009307">
    <property type="term" value="P:DNA restriction-modification system"/>
    <property type="evidence" value="ECO:0007669"/>
    <property type="project" value="InterPro"/>
</dbReference>
<dbReference type="AlphaFoldDB" id="A0A0L0QQ08"/>
<dbReference type="REBASE" id="129495">
    <property type="entry name" value="Vpa26ORF20445P"/>
</dbReference>
<organism evidence="1 2">
    <name type="scientific">Virgibacillus pantothenticus</name>
    <dbReference type="NCBI Taxonomy" id="1473"/>
    <lineage>
        <taxon>Bacteria</taxon>
        <taxon>Bacillati</taxon>
        <taxon>Bacillota</taxon>
        <taxon>Bacilli</taxon>
        <taxon>Bacillales</taxon>
        <taxon>Bacillaceae</taxon>
        <taxon>Virgibacillus</taxon>
    </lineage>
</organism>
<dbReference type="Pfam" id="PF09521">
    <property type="entry name" value="RE_NgoPII"/>
    <property type="match status" value="1"/>
</dbReference>
<dbReference type="PATRIC" id="fig|1473.5.peg.2853"/>
<dbReference type="GeneID" id="66870074"/>
<proteinExistence type="predicted"/>
<comment type="caution">
    <text evidence="1">The sequence shown here is derived from an EMBL/GenBank/DDBJ whole genome shotgun (WGS) entry which is preliminary data.</text>
</comment>
<protein>
    <recommendedName>
        <fullName evidence="3">Restriction endonuclease NgoPII</fullName>
    </recommendedName>
</protein>
<gene>
    <name evidence="1" type="ORF">AFK71_20445</name>
</gene>
<name>A0A0L0QQ08_VIRPA</name>
<evidence type="ECO:0008006" key="3">
    <source>
        <dbReference type="Google" id="ProtNLM"/>
    </source>
</evidence>
<keyword evidence="2" id="KW-1185">Reference proteome</keyword>
<dbReference type="InterPro" id="IPR019046">
    <property type="entry name" value="Restrct_endonuc_II_NgoPII"/>
</dbReference>
<dbReference type="Proteomes" id="UP000036780">
    <property type="component" value="Unassembled WGS sequence"/>
</dbReference>
<evidence type="ECO:0000313" key="2">
    <source>
        <dbReference type="Proteomes" id="UP000036780"/>
    </source>
</evidence>
<dbReference type="EMBL" id="LGTO01000007">
    <property type="protein sequence ID" value="KNE20705.1"/>
    <property type="molecule type" value="Genomic_DNA"/>
</dbReference>
<accession>A0A0L0QQ08</accession>
<dbReference type="GO" id="GO:0009036">
    <property type="term" value="F:type II site-specific deoxyribonuclease activity"/>
    <property type="evidence" value="ECO:0007669"/>
    <property type="project" value="InterPro"/>
</dbReference>
<evidence type="ECO:0000313" key="1">
    <source>
        <dbReference type="EMBL" id="KNE20705.1"/>
    </source>
</evidence>
<dbReference type="RefSeq" id="WP_050353288.1">
    <property type="nucleotide sequence ID" value="NZ_CP073011.1"/>
</dbReference>
<dbReference type="OrthoDB" id="8610000at2"/>
<reference evidence="2" key="1">
    <citation type="submission" date="2015-07" db="EMBL/GenBank/DDBJ databases">
        <title>Fjat-10053 dsm26.</title>
        <authorList>
            <person name="Liu B."/>
            <person name="Wang J."/>
            <person name="Zhu Y."/>
            <person name="Liu G."/>
            <person name="Chen Q."/>
            <person name="Chen Z."/>
            <person name="Lan J."/>
            <person name="Che J."/>
            <person name="Ge C."/>
            <person name="Shi H."/>
            <person name="Pan Z."/>
            <person name="Liu X."/>
        </authorList>
    </citation>
    <scope>NUCLEOTIDE SEQUENCE [LARGE SCALE GENOMIC DNA]</scope>
    <source>
        <strain evidence="2">DSM 26</strain>
    </source>
</reference>